<dbReference type="PANTHER" id="PTHR42917">
    <property type="entry name" value="2,4-DIENOYL-COA REDUCTASE"/>
    <property type="match status" value="1"/>
</dbReference>
<evidence type="ECO:0000313" key="14">
    <source>
        <dbReference type="EMBL" id="KAK3286634.1"/>
    </source>
</evidence>
<dbReference type="SUPFAM" id="SSF51971">
    <property type="entry name" value="Nucleotide-binding domain"/>
    <property type="match status" value="1"/>
</dbReference>
<dbReference type="SUPFAM" id="SSF51905">
    <property type="entry name" value="FAD/NAD(P)-binding domain"/>
    <property type="match status" value="1"/>
</dbReference>
<comment type="caution">
    <text evidence="14">The sequence shown here is derived from an EMBL/GenBank/DDBJ whole genome shotgun (WGS) entry which is preliminary data.</text>
</comment>
<dbReference type="Gene3D" id="3.20.20.70">
    <property type="entry name" value="Aldolase class I"/>
    <property type="match status" value="1"/>
</dbReference>
<protein>
    <submittedName>
        <fullName evidence="14">Uncharacterized protein</fullName>
    </submittedName>
</protein>
<evidence type="ECO:0000256" key="2">
    <source>
        <dbReference type="ARBA" id="ARBA00001966"/>
    </source>
</evidence>
<sequence length="642" mass="69268">MPDGYARQAAFFSARARGGVGLIVTGGISPNIAGRLAPRASVMTEETVAGHRLIVDAVHAEGGKIVLQLLHAGRYARHEDLVAPSAIASSINPLTPRALTTKEIEETIEDFARTALLARKAGYDGVEIMGSEGYLLNQFTAPRTNQRDDGWGGSAENRRRFPLETVRRVRETAGPDFIIIYRLSVLDLVEGGNSWEEIAAQAKGVEAAGSSLINTGVGWHEARIPTIAHMVPRGAFIWAVEKLKGEVTIPVVASNRINTPEQAEEILAGEKADMVSMARPLLSDPDLVASAAALRPVNICIGCNQACLDNAFTGKLTTCMVNPFACRETELRLETATKPKRIAIVGAGPAGLAAAEISARRGHQVTLLDAGKQIGGQFNLARRIPGKEDYAETIHYYERRLSDLGVTIRLETMADAAILSALGADEIVLATGVHPRVPDIEGVGHLCVMTYDQAILKPERVGKRVALIGAGGIGFDVAALLLHPEGTQDPRKPDTLTFAREWGIDLTYQARGALLPSEHRWPARRTVYLLQRRESSKFGTGLSKTRGWANFLEVMFRGVNMIGDAVYKKIDDDGLHAEICGDARAFNVDTIVLCSGQERSDALLPELQSLGVPLHCIGGVKDPRELDAVRAFEDGTRLALTL</sequence>
<evidence type="ECO:0000259" key="11">
    <source>
        <dbReference type="Pfam" id="PF00724"/>
    </source>
</evidence>
<reference evidence="14" key="2">
    <citation type="submission" date="2023-06" db="EMBL/GenBank/DDBJ databases">
        <title>Long-read-based genome assembly of the green algal bacterivore Cymbomonas tetramitiformis.</title>
        <authorList>
            <person name="Gyaltshen Y."/>
            <person name="Rozenberg A."/>
            <person name="Paasch A."/>
            <person name="Burns J.A."/>
            <person name="Warring S."/>
            <person name="Larson R."/>
            <person name="Maurer-Alcala X."/>
            <person name="Dacks J."/>
            <person name="Kim E."/>
        </authorList>
    </citation>
    <scope>NUCLEOTIDE SEQUENCE</scope>
    <source>
        <strain evidence="14">PLY_AMNH</strain>
    </source>
</reference>
<dbReference type="EMBL" id="LGRX02001216">
    <property type="protein sequence ID" value="KAK3286634.1"/>
    <property type="molecule type" value="Genomic_DNA"/>
</dbReference>
<comment type="similarity">
    <text evidence="4">In the N-terminal section; belongs to the NADH:flavin oxidoreductase/NADH oxidase family.</text>
</comment>
<dbReference type="Gene3D" id="3.40.50.720">
    <property type="entry name" value="NAD(P)-binding Rossmann-like Domain"/>
    <property type="match status" value="1"/>
</dbReference>
<keyword evidence="5" id="KW-0285">Flavoprotein</keyword>
<evidence type="ECO:0000313" key="15">
    <source>
        <dbReference type="Proteomes" id="UP001190700"/>
    </source>
</evidence>
<proteinExistence type="inferred from homology"/>
<reference evidence="14 15" key="1">
    <citation type="journal article" date="2015" name="Genome Biol. Evol.">
        <title>Comparative Genomics of a Bacterivorous Green Alga Reveals Evolutionary Causalities and Consequences of Phago-Mixotrophic Mode of Nutrition.</title>
        <authorList>
            <person name="Burns J.A."/>
            <person name="Paasch A."/>
            <person name="Narechania A."/>
            <person name="Kim E."/>
        </authorList>
    </citation>
    <scope>NUCLEOTIDE SEQUENCE [LARGE SCALE GENOMIC DNA]</scope>
    <source>
        <strain evidence="14">PLY_AMNH</strain>
    </source>
</reference>
<evidence type="ECO:0000256" key="6">
    <source>
        <dbReference type="ARBA" id="ARBA00022643"/>
    </source>
</evidence>
<comment type="similarity">
    <text evidence="3">Belongs to the NADH:flavin oxidoreductase/NADH oxidase family.</text>
</comment>
<dbReference type="InterPro" id="IPR001155">
    <property type="entry name" value="OxRdtase_FMN_N"/>
</dbReference>
<dbReference type="PRINTS" id="PR00469">
    <property type="entry name" value="PNDRDTASEII"/>
</dbReference>
<keyword evidence="6" id="KW-0288">FMN</keyword>
<dbReference type="SUPFAM" id="SSF51395">
    <property type="entry name" value="FMN-linked oxidoreductases"/>
    <property type="match status" value="1"/>
</dbReference>
<keyword evidence="9" id="KW-0408">Iron</keyword>
<keyword evidence="10" id="KW-0411">Iron-sulfur</keyword>
<gene>
    <name evidence="13" type="ORF">CYMTET_5797</name>
    <name evidence="14" type="ORF">CYMTET_5860</name>
</gene>
<dbReference type="Gene3D" id="3.50.50.60">
    <property type="entry name" value="FAD/NAD(P)-binding domain"/>
    <property type="match status" value="1"/>
</dbReference>
<dbReference type="GO" id="GO:0051536">
    <property type="term" value="F:iron-sulfur cluster binding"/>
    <property type="evidence" value="ECO:0007669"/>
    <property type="project" value="UniProtKB-KW"/>
</dbReference>
<dbReference type="InterPro" id="IPR013785">
    <property type="entry name" value="Aldolase_TIM"/>
</dbReference>
<evidence type="ECO:0000256" key="5">
    <source>
        <dbReference type="ARBA" id="ARBA00022630"/>
    </source>
</evidence>
<name>A0AAE0GYF5_9CHLO</name>
<keyword evidence="15" id="KW-1185">Reference proteome</keyword>
<dbReference type="PRINTS" id="PR00368">
    <property type="entry name" value="FADPNR"/>
</dbReference>
<dbReference type="GO" id="GO:0046872">
    <property type="term" value="F:metal ion binding"/>
    <property type="evidence" value="ECO:0007669"/>
    <property type="project" value="UniProtKB-KW"/>
</dbReference>
<evidence type="ECO:0000313" key="13">
    <source>
        <dbReference type="EMBL" id="KAK3286571.1"/>
    </source>
</evidence>
<keyword evidence="7" id="KW-0479">Metal-binding</keyword>
<evidence type="ECO:0000256" key="1">
    <source>
        <dbReference type="ARBA" id="ARBA00001917"/>
    </source>
</evidence>
<evidence type="ECO:0000256" key="4">
    <source>
        <dbReference type="ARBA" id="ARBA00011048"/>
    </source>
</evidence>
<feature type="domain" description="NADH:flavin oxidoreductase/NADH oxidase N-terminal" evidence="11">
    <location>
        <begin position="7"/>
        <end position="296"/>
    </location>
</feature>
<dbReference type="EMBL" id="LGRX02001216">
    <property type="protein sequence ID" value="KAK3286571.1"/>
    <property type="molecule type" value="Genomic_DNA"/>
</dbReference>
<dbReference type="InterPro" id="IPR023753">
    <property type="entry name" value="FAD/NAD-binding_dom"/>
</dbReference>
<evidence type="ECO:0000259" key="12">
    <source>
        <dbReference type="Pfam" id="PF07992"/>
    </source>
</evidence>
<accession>A0AAE0GYF5</accession>
<evidence type="ECO:0000256" key="3">
    <source>
        <dbReference type="ARBA" id="ARBA00005979"/>
    </source>
</evidence>
<evidence type="ECO:0000256" key="9">
    <source>
        <dbReference type="ARBA" id="ARBA00023004"/>
    </source>
</evidence>
<comment type="cofactor">
    <cofactor evidence="1">
        <name>FMN</name>
        <dbReference type="ChEBI" id="CHEBI:58210"/>
    </cofactor>
</comment>
<dbReference type="Proteomes" id="UP001190700">
    <property type="component" value="Unassembled WGS sequence"/>
</dbReference>
<dbReference type="AlphaFoldDB" id="A0AAE0GYF5"/>
<evidence type="ECO:0000256" key="7">
    <source>
        <dbReference type="ARBA" id="ARBA00022723"/>
    </source>
</evidence>
<dbReference type="GO" id="GO:0016491">
    <property type="term" value="F:oxidoreductase activity"/>
    <property type="evidence" value="ECO:0007669"/>
    <property type="project" value="UniProtKB-KW"/>
</dbReference>
<dbReference type="PANTHER" id="PTHR42917:SF2">
    <property type="entry name" value="2,4-DIENOYL-COA REDUCTASE [(2E)-ENOYL-COA-PRODUCING]"/>
    <property type="match status" value="1"/>
</dbReference>
<organism evidence="14 15">
    <name type="scientific">Cymbomonas tetramitiformis</name>
    <dbReference type="NCBI Taxonomy" id="36881"/>
    <lineage>
        <taxon>Eukaryota</taxon>
        <taxon>Viridiplantae</taxon>
        <taxon>Chlorophyta</taxon>
        <taxon>Pyramimonadophyceae</taxon>
        <taxon>Pyramimonadales</taxon>
        <taxon>Pyramimonadaceae</taxon>
        <taxon>Cymbomonas</taxon>
    </lineage>
</organism>
<dbReference type="Pfam" id="PF07992">
    <property type="entry name" value="Pyr_redox_2"/>
    <property type="match status" value="1"/>
</dbReference>
<evidence type="ECO:0000256" key="8">
    <source>
        <dbReference type="ARBA" id="ARBA00023002"/>
    </source>
</evidence>
<dbReference type="GO" id="GO:0010181">
    <property type="term" value="F:FMN binding"/>
    <property type="evidence" value="ECO:0007669"/>
    <property type="project" value="InterPro"/>
</dbReference>
<evidence type="ECO:0000256" key="10">
    <source>
        <dbReference type="ARBA" id="ARBA00023014"/>
    </source>
</evidence>
<keyword evidence="8" id="KW-0560">Oxidoreductase</keyword>
<comment type="cofactor">
    <cofactor evidence="2">
        <name>[4Fe-4S] cluster</name>
        <dbReference type="ChEBI" id="CHEBI:49883"/>
    </cofactor>
</comment>
<dbReference type="Pfam" id="PF00724">
    <property type="entry name" value="Oxidored_FMN"/>
    <property type="match status" value="1"/>
</dbReference>
<dbReference type="CDD" id="cd02930">
    <property type="entry name" value="DCR_FMN"/>
    <property type="match status" value="1"/>
</dbReference>
<dbReference type="InterPro" id="IPR036188">
    <property type="entry name" value="FAD/NAD-bd_sf"/>
</dbReference>
<dbReference type="InterPro" id="IPR051793">
    <property type="entry name" value="NADH:flavin_oxidoreductase"/>
</dbReference>
<feature type="domain" description="FAD/NAD(P)-binding" evidence="12">
    <location>
        <begin position="341"/>
        <end position="618"/>
    </location>
</feature>